<accession>A0A1M4WQM2</accession>
<keyword evidence="5" id="KW-0067">ATP-binding</keyword>
<dbReference type="Proteomes" id="UP000184485">
    <property type="component" value="Unassembled WGS sequence"/>
</dbReference>
<feature type="domain" description="Four-carbon acid sugar kinase nucleotide binding" evidence="8">
    <location>
        <begin position="272"/>
        <end position="445"/>
    </location>
</feature>
<evidence type="ECO:0000256" key="4">
    <source>
        <dbReference type="ARBA" id="ARBA00022777"/>
    </source>
</evidence>
<evidence type="ECO:0000256" key="2">
    <source>
        <dbReference type="ARBA" id="ARBA00022679"/>
    </source>
</evidence>
<dbReference type="InterPro" id="IPR010737">
    <property type="entry name" value="4-carb_acid_sugar_kinase_N"/>
</dbReference>
<evidence type="ECO:0000256" key="5">
    <source>
        <dbReference type="ARBA" id="ARBA00022840"/>
    </source>
</evidence>
<dbReference type="EMBL" id="FQUP01000001">
    <property type="protein sequence ID" value="SHE83470.1"/>
    <property type="molecule type" value="Genomic_DNA"/>
</dbReference>
<dbReference type="GO" id="GO:0016301">
    <property type="term" value="F:kinase activity"/>
    <property type="evidence" value="ECO:0007669"/>
    <property type="project" value="UniProtKB-KW"/>
</dbReference>
<evidence type="ECO:0000259" key="8">
    <source>
        <dbReference type="Pfam" id="PF17042"/>
    </source>
</evidence>
<sequence length="462" mass="48240">MTAARLPEGVLVAWYGDDFTGSAATMEVLAFAGVPSVLFLRIPTVEDRARFSGMRGIGIAGIARSKPPEWMEEHLPPAFEALAAIDAPVSHYKICSTLDSAPHVGSIGRAIDIAAPILGGSWHPLVVAAPPIGRYQAFGDLYALYDGAVYRLDRHPTMSRHPVTPMRESDVRRHLQAQTSRRFGLVDRLGLHGDANAALAQARAEGEIIAIDVMDESDLARAGKLIWEAREARQLAIGSQGIEYALVEYWRQTGALGAPPPVASAGRASRMAVVSGSCAPQTAAQIAHATANGFEAIAVNAALAVDETGWRAEIGRAVDAALAAIGRGRDPLIATAKGPDDPSIAAVDEAVSTSGVPAEIVNERIGRGLGSALGRILDEARISRAVIAGGDTSGHGALALGIRALTALAPTIPGAALCRAHFEDPARPPLEIALKGGQMGSPDYFTWIKEGGGPAPMRSKAA</sequence>
<gene>
    <name evidence="9" type="ORF">SAMN02745157_1041</name>
</gene>
<dbReference type="GO" id="GO:0005524">
    <property type="term" value="F:ATP binding"/>
    <property type="evidence" value="ECO:0007669"/>
    <property type="project" value="UniProtKB-KW"/>
</dbReference>
<keyword evidence="2" id="KW-0808">Transferase</keyword>
<dbReference type="InterPro" id="IPR031475">
    <property type="entry name" value="NBD_C"/>
</dbReference>
<dbReference type="InterPro" id="IPR037051">
    <property type="entry name" value="4-carb_acid_sugar_kinase_N_sf"/>
</dbReference>
<comment type="similarity">
    <text evidence="1">Belongs to the four-carbon acid sugar kinase family.</text>
</comment>
<evidence type="ECO:0000313" key="9">
    <source>
        <dbReference type="EMBL" id="SHE83470.1"/>
    </source>
</evidence>
<dbReference type="Pfam" id="PF07005">
    <property type="entry name" value="SBD_N"/>
    <property type="match status" value="1"/>
</dbReference>
<dbReference type="SUPFAM" id="SSF142764">
    <property type="entry name" value="YgbK-like"/>
    <property type="match status" value="1"/>
</dbReference>
<dbReference type="InterPro" id="IPR042213">
    <property type="entry name" value="NBD_C_sf"/>
</dbReference>
<name>A0A1M4WQM2_9HYPH</name>
<dbReference type="STRING" id="1122133.SAMN02745157_1041"/>
<dbReference type="Pfam" id="PF17042">
    <property type="entry name" value="NBD_C"/>
    <property type="match status" value="1"/>
</dbReference>
<proteinExistence type="inferred from homology"/>
<dbReference type="AlphaFoldDB" id="A0A1M4WQM2"/>
<feature type="domain" description="Four-carbon acid sugar kinase N-terminal" evidence="7">
    <location>
        <begin position="13"/>
        <end position="246"/>
    </location>
</feature>
<dbReference type="RefSeq" id="WP_073051663.1">
    <property type="nucleotide sequence ID" value="NZ_FQUP01000001.1"/>
</dbReference>
<keyword evidence="10" id="KW-1185">Reference proteome</keyword>
<keyword evidence="6" id="KW-0119">Carbohydrate metabolism</keyword>
<evidence type="ECO:0000313" key="10">
    <source>
        <dbReference type="Proteomes" id="UP000184485"/>
    </source>
</evidence>
<dbReference type="Gene3D" id="3.40.980.20">
    <property type="entry name" value="Four-carbon acid sugar kinase, nucleotide binding domain"/>
    <property type="match status" value="1"/>
</dbReference>
<evidence type="ECO:0000256" key="3">
    <source>
        <dbReference type="ARBA" id="ARBA00022741"/>
    </source>
</evidence>
<keyword evidence="4" id="KW-0418">Kinase</keyword>
<evidence type="ECO:0000259" key="7">
    <source>
        <dbReference type="Pfam" id="PF07005"/>
    </source>
</evidence>
<dbReference type="OrthoDB" id="7686359at2"/>
<reference evidence="9 10" key="1">
    <citation type="submission" date="2016-11" db="EMBL/GenBank/DDBJ databases">
        <authorList>
            <person name="Jaros S."/>
            <person name="Januszkiewicz K."/>
            <person name="Wedrychowicz H."/>
        </authorList>
    </citation>
    <scope>NUCLEOTIDE SEQUENCE [LARGE SCALE GENOMIC DNA]</scope>
    <source>
        <strain evidence="9 10">DSM 19436</strain>
    </source>
</reference>
<evidence type="ECO:0000256" key="1">
    <source>
        <dbReference type="ARBA" id="ARBA00005715"/>
    </source>
</evidence>
<dbReference type="Gene3D" id="3.40.50.10840">
    <property type="entry name" value="Putative sugar-binding, N-terminal domain"/>
    <property type="match status" value="1"/>
</dbReference>
<protein>
    <submittedName>
        <fullName evidence="9">Uncharacterized conserved protein YgbK, DUF1537 family</fullName>
    </submittedName>
</protein>
<organism evidence="9 10">
    <name type="scientific">Kaistia soli DSM 19436</name>
    <dbReference type="NCBI Taxonomy" id="1122133"/>
    <lineage>
        <taxon>Bacteria</taxon>
        <taxon>Pseudomonadati</taxon>
        <taxon>Pseudomonadota</taxon>
        <taxon>Alphaproteobacteria</taxon>
        <taxon>Hyphomicrobiales</taxon>
        <taxon>Kaistiaceae</taxon>
        <taxon>Kaistia</taxon>
    </lineage>
</organism>
<keyword evidence="3" id="KW-0547">Nucleotide-binding</keyword>
<evidence type="ECO:0000256" key="6">
    <source>
        <dbReference type="ARBA" id="ARBA00023277"/>
    </source>
</evidence>